<dbReference type="AlphaFoldDB" id="A0A367LF93"/>
<reference evidence="1 2" key="1">
    <citation type="journal article" date="2015" name="BMC Genomics">
        <title>Insights from the genome of Ophiocordyceps polyrhachis-furcata to pathogenicity and host specificity in insect fungi.</title>
        <authorList>
            <person name="Wichadakul D."/>
            <person name="Kobmoo N."/>
            <person name="Ingsriswang S."/>
            <person name="Tangphatsornruang S."/>
            <person name="Chantasingh D."/>
            <person name="Luangsa-ard J.J."/>
            <person name="Eurwilaichitr L."/>
        </authorList>
    </citation>
    <scope>NUCLEOTIDE SEQUENCE [LARGE SCALE GENOMIC DNA]</scope>
    <source>
        <strain evidence="1 2">BCC 54312</strain>
    </source>
</reference>
<sequence>MVESFPYYLLCINTPVLTQLRMILQPRLCWVRWALHSFDGSQVFTTKDHAMEMKPYLLERPPRFRPMSPDAPVSYFGAFQ</sequence>
<organism evidence="1 2">
    <name type="scientific">Ophiocordyceps polyrhachis-furcata BCC 54312</name>
    <dbReference type="NCBI Taxonomy" id="1330021"/>
    <lineage>
        <taxon>Eukaryota</taxon>
        <taxon>Fungi</taxon>
        <taxon>Dikarya</taxon>
        <taxon>Ascomycota</taxon>
        <taxon>Pezizomycotina</taxon>
        <taxon>Sordariomycetes</taxon>
        <taxon>Hypocreomycetidae</taxon>
        <taxon>Hypocreales</taxon>
        <taxon>Ophiocordycipitaceae</taxon>
        <taxon>Ophiocordyceps</taxon>
    </lineage>
</organism>
<keyword evidence="2" id="KW-1185">Reference proteome</keyword>
<evidence type="ECO:0000313" key="1">
    <source>
        <dbReference type="EMBL" id="RCI13095.1"/>
    </source>
</evidence>
<dbReference type="Proteomes" id="UP000253664">
    <property type="component" value="Unassembled WGS sequence"/>
</dbReference>
<name>A0A367LF93_9HYPO</name>
<proteinExistence type="predicted"/>
<evidence type="ECO:0000313" key="2">
    <source>
        <dbReference type="Proteomes" id="UP000253664"/>
    </source>
</evidence>
<gene>
    <name evidence="1" type="ORF">L249_0999</name>
</gene>
<comment type="caution">
    <text evidence="1">The sequence shown here is derived from an EMBL/GenBank/DDBJ whole genome shotgun (WGS) entry which is preliminary data.</text>
</comment>
<protein>
    <submittedName>
        <fullName evidence="1">Uncharacterized protein</fullName>
    </submittedName>
</protein>
<accession>A0A367LF93</accession>
<dbReference type="EMBL" id="LKCN02000007">
    <property type="protein sequence ID" value="RCI13095.1"/>
    <property type="molecule type" value="Genomic_DNA"/>
</dbReference>